<dbReference type="SUPFAM" id="SSF52540">
    <property type="entry name" value="P-loop containing nucleoside triphosphate hydrolases"/>
    <property type="match status" value="1"/>
</dbReference>
<dbReference type="STRING" id="377629.TERTU_3011"/>
<dbReference type="HOGENOM" id="CLU_072265_1_1_6"/>
<dbReference type="Pfam" id="PF00308">
    <property type="entry name" value="Bac_DnaA"/>
    <property type="match status" value="1"/>
</dbReference>
<dbReference type="InterPro" id="IPR017788">
    <property type="entry name" value="Hda"/>
</dbReference>
<name>C5BNZ9_TERTT</name>
<dbReference type="GO" id="GO:0006270">
    <property type="term" value="P:DNA replication initiation"/>
    <property type="evidence" value="ECO:0007669"/>
    <property type="project" value="TreeGrafter"/>
</dbReference>
<accession>C5BNZ9</accession>
<reference evidence="3 4" key="1">
    <citation type="journal article" date="2009" name="PLoS ONE">
        <title>The complete genome of Teredinibacter turnerae T7901: an intracellular endosymbiont of marine wood-boring bivalves (shipworms).</title>
        <authorList>
            <person name="Yang J.C."/>
            <person name="Madupu R."/>
            <person name="Durkin A.S."/>
            <person name="Ekborg N.A."/>
            <person name="Pedamallu C.S."/>
            <person name="Hostetler J.B."/>
            <person name="Radune D."/>
            <person name="Toms B.S."/>
            <person name="Henrissat B."/>
            <person name="Coutinho P.M."/>
            <person name="Schwarz S."/>
            <person name="Field L."/>
            <person name="Trindade-Silva A.E."/>
            <person name="Soares C.A.G."/>
            <person name="Elshahawi S."/>
            <person name="Hanora A."/>
            <person name="Schmidt E.W."/>
            <person name="Haygood M.G."/>
            <person name="Posfai J."/>
            <person name="Benner J."/>
            <person name="Madinger C."/>
            <person name="Nove J."/>
            <person name="Anton B."/>
            <person name="Chaudhary K."/>
            <person name="Foster J."/>
            <person name="Holman A."/>
            <person name="Kumar S."/>
            <person name="Lessard P.A."/>
            <person name="Luyten Y.A."/>
            <person name="Slatko B."/>
            <person name="Wood N."/>
            <person name="Wu B."/>
            <person name="Teplitski M."/>
            <person name="Mougous J.D."/>
            <person name="Ward N."/>
            <person name="Eisen J.A."/>
            <person name="Badger J.H."/>
            <person name="Distel D.L."/>
        </authorList>
    </citation>
    <scope>NUCLEOTIDE SEQUENCE [LARGE SCALE GENOMIC DNA]</scope>
    <source>
        <strain evidence="4">ATCC 39867 / T7901</strain>
    </source>
</reference>
<dbReference type="GeneID" id="58410419"/>
<keyword evidence="4" id="KW-1185">Reference proteome</keyword>
<dbReference type="PANTHER" id="PTHR30050:SF5">
    <property type="entry name" value="DNAA REGULATORY INACTIVATOR HDA"/>
    <property type="match status" value="1"/>
</dbReference>
<dbReference type="NCBIfam" id="TIGR03420">
    <property type="entry name" value="DnaA_homol_Hda"/>
    <property type="match status" value="1"/>
</dbReference>
<dbReference type="RefSeq" id="WP_015820859.1">
    <property type="nucleotide sequence ID" value="NC_012997.1"/>
</dbReference>
<organism evidence="3 4">
    <name type="scientific">Teredinibacter turnerae (strain ATCC 39867 / T7901)</name>
    <dbReference type="NCBI Taxonomy" id="377629"/>
    <lineage>
        <taxon>Bacteria</taxon>
        <taxon>Pseudomonadati</taxon>
        <taxon>Pseudomonadota</taxon>
        <taxon>Gammaproteobacteria</taxon>
        <taxon>Cellvibrionales</taxon>
        <taxon>Cellvibrionaceae</taxon>
        <taxon>Teredinibacter</taxon>
    </lineage>
</organism>
<dbReference type="GO" id="GO:0032297">
    <property type="term" value="P:negative regulation of DNA-templated DNA replication initiation"/>
    <property type="evidence" value="ECO:0007669"/>
    <property type="project" value="InterPro"/>
</dbReference>
<evidence type="ECO:0000259" key="1">
    <source>
        <dbReference type="Pfam" id="PF00308"/>
    </source>
</evidence>
<dbReference type="OrthoDB" id="9784878at2"/>
<dbReference type="AlphaFoldDB" id="C5BNZ9"/>
<dbReference type="eggNOG" id="COG0593">
    <property type="taxonomic scope" value="Bacteria"/>
</dbReference>
<evidence type="ECO:0000313" key="3">
    <source>
        <dbReference type="EMBL" id="ACR14745.1"/>
    </source>
</evidence>
<dbReference type="Gene3D" id="1.10.8.60">
    <property type="match status" value="1"/>
</dbReference>
<evidence type="ECO:0000313" key="4">
    <source>
        <dbReference type="Proteomes" id="UP000009080"/>
    </source>
</evidence>
<feature type="domain" description="Hda lid" evidence="2">
    <location>
        <begin position="170"/>
        <end position="234"/>
    </location>
</feature>
<dbReference type="PANTHER" id="PTHR30050">
    <property type="entry name" value="CHROMOSOMAL REPLICATION INITIATOR PROTEIN DNAA"/>
    <property type="match status" value="1"/>
</dbReference>
<evidence type="ECO:0000259" key="2">
    <source>
        <dbReference type="Pfam" id="PF22688"/>
    </source>
</evidence>
<protein>
    <submittedName>
        <fullName evidence="3">DnaA regulatory inactivator Hda</fullName>
    </submittedName>
</protein>
<gene>
    <name evidence="3" type="primary">hda</name>
    <name evidence="3" type="ordered locus">TERTU_3011</name>
</gene>
<proteinExistence type="predicted"/>
<sequence>MAAQPQQLSLGIALHEEATFANYLAVGSGNRQAVDALEKVASGASLENTFVWGAHGTGLSHLLQAVCHQASDCGRSLQYFPMADVRGYAPAALCEGLEDLDLVCLDGIEHICGSREWEQSLFHLFNRMRDAGKTLVFSSHVSPAALPIVLPDLKSRLMSCIIYHLESLTDDAKKAALQQRAHERGFDMPEEVASFILNRASRDTAELFELLDKLDDASLQAQRKLTIPFVKSVLEL</sequence>
<feature type="domain" description="Chromosomal replication initiator protein DnaA ATPAse" evidence="1">
    <location>
        <begin position="14"/>
        <end position="160"/>
    </location>
</feature>
<dbReference type="Proteomes" id="UP000009080">
    <property type="component" value="Chromosome"/>
</dbReference>
<dbReference type="InterPro" id="IPR027417">
    <property type="entry name" value="P-loop_NTPase"/>
</dbReference>
<dbReference type="InterPro" id="IPR055199">
    <property type="entry name" value="Hda_lid"/>
</dbReference>
<dbReference type="Pfam" id="PF22688">
    <property type="entry name" value="Hda_lid"/>
    <property type="match status" value="1"/>
</dbReference>
<dbReference type="Gene3D" id="3.40.50.300">
    <property type="entry name" value="P-loop containing nucleotide triphosphate hydrolases"/>
    <property type="match status" value="1"/>
</dbReference>
<dbReference type="KEGG" id="ttu:TERTU_3011"/>
<dbReference type="InterPro" id="IPR013317">
    <property type="entry name" value="DnaA_dom"/>
</dbReference>
<dbReference type="EMBL" id="CP001614">
    <property type="protein sequence ID" value="ACR14745.1"/>
    <property type="molecule type" value="Genomic_DNA"/>
</dbReference>